<accession>A0A066XQM0</accession>
<organism evidence="2 3">
    <name type="scientific">Colletotrichum sublineola</name>
    <name type="common">Sorghum anthracnose fungus</name>
    <dbReference type="NCBI Taxonomy" id="1173701"/>
    <lineage>
        <taxon>Eukaryota</taxon>
        <taxon>Fungi</taxon>
        <taxon>Dikarya</taxon>
        <taxon>Ascomycota</taxon>
        <taxon>Pezizomycotina</taxon>
        <taxon>Sordariomycetes</taxon>
        <taxon>Hypocreomycetidae</taxon>
        <taxon>Glomerellales</taxon>
        <taxon>Glomerellaceae</taxon>
        <taxon>Colletotrichum</taxon>
        <taxon>Colletotrichum graminicola species complex</taxon>
    </lineage>
</organism>
<feature type="region of interest" description="Disordered" evidence="1">
    <location>
        <begin position="54"/>
        <end position="97"/>
    </location>
</feature>
<dbReference type="HOGENOM" id="CLU_2120926_0_0_1"/>
<evidence type="ECO:0000256" key="1">
    <source>
        <dbReference type="SAM" id="MobiDB-lite"/>
    </source>
</evidence>
<keyword evidence="3" id="KW-1185">Reference proteome</keyword>
<reference evidence="3" key="1">
    <citation type="journal article" date="2014" name="Genome Announc.">
        <title>Draft genome sequence of Colletotrichum sublineola, a destructive pathogen of cultivated sorghum.</title>
        <authorList>
            <person name="Baroncelli R."/>
            <person name="Sanz-Martin J.M."/>
            <person name="Rech G.E."/>
            <person name="Sukno S.A."/>
            <person name="Thon M.R."/>
        </authorList>
    </citation>
    <scope>NUCLEOTIDE SEQUENCE [LARGE SCALE GENOMIC DNA]</scope>
    <source>
        <strain evidence="3">TX430BB</strain>
    </source>
</reference>
<dbReference type="eggNOG" id="ENOG502T4RP">
    <property type="taxonomic scope" value="Eukaryota"/>
</dbReference>
<sequence>MSSQDKTGWCENRIWVRPSPFEHAVPCCPEGTRLVYLDYKVARCVACHFGPLGATRAVDTPRRDTRSPEQPQRQQRQVQYNEPIESNADGGEPETETPALLRGVGRYVGRVLAGWAVAILGGVPVLPDHPAYNRS</sequence>
<name>A0A066XQM0_COLSU</name>
<comment type="caution">
    <text evidence="2">The sequence shown here is derived from an EMBL/GenBank/DDBJ whole genome shotgun (WGS) entry which is preliminary data.</text>
</comment>
<evidence type="ECO:0000313" key="3">
    <source>
        <dbReference type="Proteomes" id="UP000027238"/>
    </source>
</evidence>
<feature type="compositionally biased region" description="Low complexity" evidence="1">
    <location>
        <begin position="70"/>
        <end position="79"/>
    </location>
</feature>
<dbReference type="Proteomes" id="UP000027238">
    <property type="component" value="Unassembled WGS sequence"/>
</dbReference>
<proteinExistence type="predicted"/>
<evidence type="ECO:0000313" key="2">
    <source>
        <dbReference type="EMBL" id="KDN68270.1"/>
    </source>
</evidence>
<dbReference type="EMBL" id="JMSE01000691">
    <property type="protein sequence ID" value="KDN68270.1"/>
    <property type="molecule type" value="Genomic_DNA"/>
</dbReference>
<protein>
    <submittedName>
        <fullName evidence="2">Uncharacterized protein</fullName>
    </submittedName>
</protein>
<dbReference type="AlphaFoldDB" id="A0A066XQM0"/>
<gene>
    <name evidence="2" type="ORF">CSUB01_07215</name>
</gene>
<dbReference type="OrthoDB" id="4845538at2759"/>
<dbReference type="OMA" id="RCVACHF"/>